<organism evidence="1 2">
    <name type="scientific">Irpex rosettiformis</name>
    <dbReference type="NCBI Taxonomy" id="378272"/>
    <lineage>
        <taxon>Eukaryota</taxon>
        <taxon>Fungi</taxon>
        <taxon>Dikarya</taxon>
        <taxon>Basidiomycota</taxon>
        <taxon>Agaricomycotina</taxon>
        <taxon>Agaricomycetes</taxon>
        <taxon>Polyporales</taxon>
        <taxon>Irpicaceae</taxon>
        <taxon>Irpex</taxon>
    </lineage>
</organism>
<proteinExistence type="predicted"/>
<gene>
    <name evidence="1" type="ORF">BDY19DRAFT_951026</name>
</gene>
<dbReference type="Proteomes" id="UP001055072">
    <property type="component" value="Unassembled WGS sequence"/>
</dbReference>
<sequence length="453" mass="49946">MSNTAAGPSTATSPSTTNTNAQQHAPATLEELLHFLLSEQENSAVQQTLKNFVANKNRDSILASVLASGQDPLDLLHPETNTLGFLYILSARLNVPNAPPPQLAAVEAFCRSFSPTQARLAPERVTALAKGIVHASGDNLKFAVAPLRDLITRYPPNMSYLTTIHPIFLNACVSTQNYTSALPILTSPILNIDLHLSPDLHYNDNLIYHYAGGIVFGALKRWTEAEECFEIVVTAPNQVPSALQAEGLKKLTLVQLILHGKALPPPKFTNSVLIRQFKNSPYFNFAKGYPRTIAKLEPLVMKDEELFKTERNWGLIQQVISRAPRWLIKRLTHIYLTLGLSDIASQIGVRSEDEVRALVLDMVDTGEIIASISASGTVTFSDAASQFSYSKEEIDQALALAQEQSRLLLQLEREMNLSKEYIAKALKHKDEAWGAPDEEMYNTHSGGGWGDDF</sequence>
<evidence type="ECO:0000313" key="1">
    <source>
        <dbReference type="EMBL" id="KAI0088447.1"/>
    </source>
</evidence>
<comment type="caution">
    <text evidence="1">The sequence shown here is derived from an EMBL/GenBank/DDBJ whole genome shotgun (WGS) entry which is preliminary data.</text>
</comment>
<protein>
    <submittedName>
        <fullName evidence="1">Uncharacterized protein</fullName>
    </submittedName>
</protein>
<dbReference type="EMBL" id="MU274914">
    <property type="protein sequence ID" value="KAI0088447.1"/>
    <property type="molecule type" value="Genomic_DNA"/>
</dbReference>
<accession>A0ACB8U259</accession>
<reference evidence="1" key="1">
    <citation type="journal article" date="2021" name="Environ. Microbiol.">
        <title>Gene family expansions and transcriptome signatures uncover fungal adaptations to wood decay.</title>
        <authorList>
            <person name="Hage H."/>
            <person name="Miyauchi S."/>
            <person name="Viragh M."/>
            <person name="Drula E."/>
            <person name="Min B."/>
            <person name="Chaduli D."/>
            <person name="Navarro D."/>
            <person name="Favel A."/>
            <person name="Norest M."/>
            <person name="Lesage-Meessen L."/>
            <person name="Balint B."/>
            <person name="Merenyi Z."/>
            <person name="de Eugenio L."/>
            <person name="Morin E."/>
            <person name="Martinez A.T."/>
            <person name="Baldrian P."/>
            <person name="Stursova M."/>
            <person name="Martinez M.J."/>
            <person name="Novotny C."/>
            <person name="Magnuson J.K."/>
            <person name="Spatafora J.W."/>
            <person name="Maurice S."/>
            <person name="Pangilinan J."/>
            <person name="Andreopoulos W."/>
            <person name="LaButti K."/>
            <person name="Hundley H."/>
            <person name="Na H."/>
            <person name="Kuo A."/>
            <person name="Barry K."/>
            <person name="Lipzen A."/>
            <person name="Henrissat B."/>
            <person name="Riley R."/>
            <person name="Ahrendt S."/>
            <person name="Nagy L.G."/>
            <person name="Grigoriev I.V."/>
            <person name="Martin F."/>
            <person name="Rosso M.N."/>
        </authorList>
    </citation>
    <scope>NUCLEOTIDE SEQUENCE</scope>
    <source>
        <strain evidence="1">CBS 384.51</strain>
    </source>
</reference>
<name>A0ACB8U259_9APHY</name>
<evidence type="ECO:0000313" key="2">
    <source>
        <dbReference type="Proteomes" id="UP001055072"/>
    </source>
</evidence>
<keyword evidence="2" id="KW-1185">Reference proteome</keyword>